<evidence type="ECO:0000313" key="7">
    <source>
        <dbReference type="Proteomes" id="UP001152519"/>
    </source>
</evidence>
<keyword evidence="7" id="KW-1185">Reference proteome</keyword>
<dbReference type="SUPFAM" id="SSF49384">
    <property type="entry name" value="Carbohydrate-binding domain"/>
    <property type="match status" value="1"/>
</dbReference>
<keyword evidence="1 4" id="KW-0732">Signal</keyword>
<dbReference type="GO" id="GO:0000272">
    <property type="term" value="P:polysaccharide catabolic process"/>
    <property type="evidence" value="ECO:0007669"/>
    <property type="project" value="UniProtKB-KW"/>
</dbReference>
<dbReference type="CDD" id="cd10318">
    <property type="entry name" value="RGL11"/>
    <property type="match status" value="1"/>
</dbReference>
<dbReference type="SMART" id="SM00637">
    <property type="entry name" value="CBD_II"/>
    <property type="match status" value="1"/>
</dbReference>
<proteinExistence type="predicted"/>
<dbReference type="PANTHER" id="PTHR43118:SF1">
    <property type="entry name" value="RHAMNOGALACTURONAN LYASE (EUROFUNG)"/>
    <property type="match status" value="1"/>
</dbReference>
<dbReference type="InterPro" id="IPR028994">
    <property type="entry name" value="Integrin_alpha_N"/>
</dbReference>
<feature type="chain" id="PRO_5040895954" evidence="4">
    <location>
        <begin position="33"/>
        <end position="765"/>
    </location>
</feature>
<dbReference type="SUPFAM" id="SSF69318">
    <property type="entry name" value="Integrin alpha N-terminal domain"/>
    <property type="match status" value="1"/>
</dbReference>
<dbReference type="GO" id="GO:0004553">
    <property type="term" value="F:hydrolase activity, hydrolyzing O-glycosyl compounds"/>
    <property type="evidence" value="ECO:0007669"/>
    <property type="project" value="InterPro"/>
</dbReference>
<dbReference type="EMBL" id="CAJSLV010000013">
    <property type="protein sequence ID" value="CAG6391274.1"/>
    <property type="molecule type" value="Genomic_DNA"/>
</dbReference>
<dbReference type="InterPro" id="IPR006311">
    <property type="entry name" value="TAT_signal"/>
</dbReference>
<feature type="compositionally biased region" description="Pro residues" evidence="3">
    <location>
        <begin position="154"/>
        <end position="177"/>
    </location>
</feature>
<keyword evidence="2" id="KW-0119">Carbohydrate metabolism</keyword>
<reference evidence="6" key="1">
    <citation type="submission" date="2021-05" db="EMBL/GenBank/DDBJ databases">
        <authorList>
            <person name="Arsene-Ploetze F."/>
        </authorList>
    </citation>
    <scope>NUCLEOTIDE SEQUENCE</scope>
    <source>
        <strain evidence="6">DSM 42138</strain>
    </source>
</reference>
<dbReference type="RefSeq" id="WP_251484801.1">
    <property type="nucleotide sequence ID" value="NZ_CAJSLV010000013.1"/>
</dbReference>
<dbReference type="InterPro" id="IPR041624">
    <property type="entry name" value="RGI_lyase"/>
</dbReference>
<feature type="domain" description="CBM2" evidence="5">
    <location>
        <begin position="37"/>
        <end position="148"/>
    </location>
</feature>
<evidence type="ECO:0000256" key="4">
    <source>
        <dbReference type="SAM" id="SignalP"/>
    </source>
</evidence>
<dbReference type="PANTHER" id="PTHR43118">
    <property type="entry name" value="RHAMNOGALACTURONAN LYASE (EUROFUNG)"/>
    <property type="match status" value="1"/>
</dbReference>
<evidence type="ECO:0000256" key="2">
    <source>
        <dbReference type="ARBA" id="ARBA00023326"/>
    </source>
</evidence>
<keyword evidence="2" id="KW-0624">Polysaccharide degradation</keyword>
<comment type="caution">
    <text evidence="6">The sequence shown here is derived from an EMBL/GenBank/DDBJ whole genome shotgun (WGS) entry which is preliminary data.</text>
</comment>
<dbReference type="InterPro" id="IPR049366">
    <property type="entry name" value="RGL11_C"/>
</dbReference>
<dbReference type="Gene3D" id="2.60.40.10">
    <property type="entry name" value="Immunoglobulins"/>
    <property type="match status" value="1"/>
</dbReference>
<dbReference type="InterPro" id="IPR013783">
    <property type="entry name" value="Ig-like_fold"/>
</dbReference>
<evidence type="ECO:0000256" key="1">
    <source>
        <dbReference type="ARBA" id="ARBA00022729"/>
    </source>
</evidence>
<dbReference type="Pfam" id="PF18370">
    <property type="entry name" value="RGI_lyase"/>
    <property type="match status" value="1"/>
</dbReference>
<dbReference type="PROSITE" id="PS51318">
    <property type="entry name" value="TAT"/>
    <property type="match status" value="1"/>
</dbReference>
<dbReference type="InterPro" id="IPR012291">
    <property type="entry name" value="CBM2_carb-bd_dom_sf"/>
</dbReference>
<dbReference type="InterPro" id="IPR001919">
    <property type="entry name" value="CBD2"/>
</dbReference>
<dbReference type="Proteomes" id="UP001152519">
    <property type="component" value="Unassembled WGS sequence"/>
</dbReference>
<dbReference type="GO" id="GO:0030247">
    <property type="term" value="F:polysaccharide binding"/>
    <property type="evidence" value="ECO:0007669"/>
    <property type="project" value="UniProtKB-UniRule"/>
</dbReference>
<dbReference type="InterPro" id="IPR008965">
    <property type="entry name" value="CBM2/CBM3_carb-bd_dom_sf"/>
</dbReference>
<dbReference type="Gene3D" id="2.60.40.290">
    <property type="match status" value="1"/>
</dbReference>
<dbReference type="Pfam" id="PF00553">
    <property type="entry name" value="CBM_2"/>
    <property type="match status" value="1"/>
</dbReference>
<dbReference type="PROSITE" id="PS51173">
    <property type="entry name" value="CBM2"/>
    <property type="match status" value="1"/>
</dbReference>
<feature type="region of interest" description="Disordered" evidence="3">
    <location>
        <begin position="148"/>
        <end position="185"/>
    </location>
</feature>
<organism evidence="6 7">
    <name type="scientific">Actinacidiphila cocklensis</name>
    <dbReference type="NCBI Taxonomy" id="887465"/>
    <lineage>
        <taxon>Bacteria</taxon>
        <taxon>Bacillati</taxon>
        <taxon>Actinomycetota</taxon>
        <taxon>Actinomycetes</taxon>
        <taxon>Kitasatosporales</taxon>
        <taxon>Streptomycetaceae</taxon>
        <taxon>Actinacidiphila</taxon>
    </lineage>
</organism>
<accession>A0A9W4GP64</accession>
<protein>
    <submittedName>
        <fullName evidence="6">Cellulose binding domain-containing protein</fullName>
    </submittedName>
</protein>
<name>A0A9W4GP64_9ACTN</name>
<dbReference type="AlphaFoldDB" id="A0A9W4GP64"/>
<evidence type="ECO:0000259" key="5">
    <source>
        <dbReference type="PROSITE" id="PS51173"/>
    </source>
</evidence>
<evidence type="ECO:0000313" key="6">
    <source>
        <dbReference type="EMBL" id="CAG6391274.1"/>
    </source>
</evidence>
<dbReference type="Pfam" id="PF21348">
    <property type="entry name" value="RGL11_C"/>
    <property type="match status" value="1"/>
</dbReference>
<gene>
    <name evidence="6" type="ORF">SCOCK_110102</name>
</gene>
<dbReference type="InterPro" id="IPR034641">
    <property type="entry name" value="RGL11"/>
</dbReference>
<feature type="signal peptide" evidence="4">
    <location>
        <begin position="1"/>
        <end position="32"/>
    </location>
</feature>
<sequence length="765" mass="80533">MTTRRKRARRRAWAASAVGALIAAGTTWAVQAAPAAAAPAAAGCSVAYTITNSWQGGFGADVEITNLGDAVSSWSLKWTFGSGQTVTSAWNADVTLNSSQVTATSLTYNGAIPTGGSTSFGFNGAVSGSGTATVPASFTLNGVACTGATTTTPPTTPVTTPPTTPVTTPPTTPPTTTPPQAGQGRQVEKLDRGVISVRSGSGNLVSWRWLGTDPDNVAFNVYRGGTKVNSSPLTGATDYLDSGAAADASYTVRAVVNGTEQAASPASLSFANGYHDVPITPPAGGTTPDGVAYTYEANDASIGDLNGDGRLDLVLKWYPTNSKDNSQSGYTGDTILDGITLDGTRLWRIDLGRNIRSGAHYTQFQVYDYDGDGKAEVVTKTADGTTDGTGKVIGSSSADYRNSSGYVLSGPEYLSVFNGQTGAAMQTVDYDPPRGTVSSWGDSYGNRVDRFLAGTAYLDGQRPSIIMARGYYTRTVIAAWDWRNGRLTERWRFDSNDSGNSAYAGQGDHQLATADLDGDGKDEIEYGAMAVDDNGARLWNTGQGHGDALHVGDLDPAHPGQEVFKVDEDTSKLAAWFADAKTGKILWSNPSCGCDNGRGVSDDVYAGSPGAESWSSGVSGLYSVGGQNIGRKPGSANFLAWWDGDPVRELLDGTHIDKYGTSSDARLLTASGVHSNNGTKATPTLSGDLFGDWREEVIWPTSDNRALRIYATPDPTDLRITTLLHDTQYRTAIAWQNTAYNQPPHPSFFLGDGMPTAPRPTVYTP</sequence>
<evidence type="ECO:0000256" key="3">
    <source>
        <dbReference type="SAM" id="MobiDB-lite"/>
    </source>
</evidence>